<dbReference type="FunFam" id="2.40.50.140:FF:000301">
    <property type="entry name" value="Replication protein A"/>
    <property type="match status" value="1"/>
</dbReference>
<dbReference type="AlphaFoldDB" id="A0A1H1GU50"/>
<sequence length="298" mass="33024">MSSKNVFGNEVSVDEQAFEQTDDEAAAAERYPVVDETPEFRPTVEQETQAKVDANHPDGIVDTDGDQIHGVTLGQEERIKAREAELERISAQAELGMQEGRAKRTRDIAAKQSAQRRAEFQKRAASVNPMADPEREDPRAELTQEQLAAVNTQADRLVEKLDGWSRAAIGRRLGEAVARGKDVSSAVVSVFEELQTAPGRVVPIGKLEAVDRKEVSIEGQVKTLWDPSHPSIAQVGLIADDSGQTRMTIWEASDAPWIEEGEQVRIHGAARNWYNGRVSVAVTGWSTIMFPERGRWWE</sequence>
<dbReference type="Gene3D" id="2.40.50.140">
    <property type="entry name" value="Nucleic acid-binding proteins"/>
    <property type="match status" value="1"/>
</dbReference>
<gene>
    <name evidence="2" type="ORF">DWB78_18590</name>
    <name evidence="3" type="ORF">SAMN05216278_3863</name>
</gene>
<reference evidence="4" key="1">
    <citation type="submission" date="2016-10" db="EMBL/GenBank/DDBJ databases">
        <authorList>
            <person name="Varghese N."/>
            <person name="Submissions S."/>
        </authorList>
    </citation>
    <scope>NUCLEOTIDE SEQUENCE [LARGE SCALE GENOMIC DNA]</scope>
    <source>
        <strain evidence="4">CGMCC 1.12397</strain>
    </source>
</reference>
<reference evidence="2 5" key="3">
    <citation type="submission" date="2018-07" db="EMBL/GenBank/DDBJ databases">
        <title>Genome sequence of extremly halophilic archaeon Halopelagius longus strain BC12-B1.</title>
        <authorList>
            <person name="Zhang X."/>
        </authorList>
    </citation>
    <scope>NUCLEOTIDE SEQUENCE [LARGE SCALE GENOMIC DNA]</scope>
    <source>
        <strain evidence="2 5">BC12-B1</strain>
    </source>
</reference>
<evidence type="ECO:0000313" key="4">
    <source>
        <dbReference type="Proteomes" id="UP000199289"/>
    </source>
</evidence>
<dbReference type="Proteomes" id="UP000199289">
    <property type="component" value="Unassembled WGS sequence"/>
</dbReference>
<dbReference type="EMBL" id="FNKQ01000007">
    <property type="protein sequence ID" value="SDR16700.1"/>
    <property type="molecule type" value="Genomic_DNA"/>
</dbReference>
<evidence type="ECO:0000313" key="3">
    <source>
        <dbReference type="EMBL" id="SDR16700.1"/>
    </source>
</evidence>
<proteinExistence type="predicted"/>
<organism evidence="3 4">
    <name type="scientific">Halopelagius longus</name>
    <dbReference type="NCBI Taxonomy" id="1236180"/>
    <lineage>
        <taxon>Archaea</taxon>
        <taxon>Methanobacteriati</taxon>
        <taxon>Methanobacteriota</taxon>
        <taxon>Stenosarchaea group</taxon>
        <taxon>Halobacteria</taxon>
        <taxon>Halobacteriales</taxon>
        <taxon>Haloferacaceae</taxon>
    </lineage>
</organism>
<protein>
    <submittedName>
        <fullName evidence="2">DNA-binding protein</fullName>
    </submittedName>
    <submittedName>
        <fullName evidence="3">SsDNA-binding replication factor A, large subunit</fullName>
    </submittedName>
</protein>
<dbReference type="Proteomes" id="UP000255421">
    <property type="component" value="Unassembled WGS sequence"/>
</dbReference>
<feature type="region of interest" description="Disordered" evidence="1">
    <location>
        <begin position="1"/>
        <end position="66"/>
    </location>
</feature>
<evidence type="ECO:0000256" key="1">
    <source>
        <dbReference type="SAM" id="MobiDB-lite"/>
    </source>
</evidence>
<accession>A0A1H1GU50</accession>
<dbReference type="EMBL" id="QQST01000005">
    <property type="protein sequence ID" value="RDI69563.1"/>
    <property type="molecule type" value="Genomic_DNA"/>
</dbReference>
<dbReference type="SUPFAM" id="SSF50249">
    <property type="entry name" value="Nucleic acid-binding proteins"/>
    <property type="match status" value="1"/>
</dbReference>
<evidence type="ECO:0000313" key="5">
    <source>
        <dbReference type="Proteomes" id="UP000255421"/>
    </source>
</evidence>
<reference evidence="3" key="2">
    <citation type="submission" date="2016-10" db="EMBL/GenBank/DDBJ databases">
        <authorList>
            <person name="de Groot N.N."/>
        </authorList>
    </citation>
    <scope>NUCLEOTIDE SEQUENCE [LARGE SCALE GENOMIC DNA]</scope>
    <source>
        <strain evidence="3">CGMCC 1.12397</strain>
    </source>
</reference>
<name>A0A1H1GU50_9EURY</name>
<keyword evidence="3" id="KW-0238">DNA-binding</keyword>
<feature type="compositionally biased region" description="Basic and acidic residues" evidence="1">
    <location>
        <begin position="38"/>
        <end position="56"/>
    </location>
</feature>
<dbReference type="CDD" id="cd04491">
    <property type="entry name" value="SoSSB_OBF"/>
    <property type="match status" value="1"/>
</dbReference>
<feature type="compositionally biased region" description="Acidic residues" evidence="1">
    <location>
        <begin position="12"/>
        <end position="26"/>
    </location>
</feature>
<evidence type="ECO:0000313" key="2">
    <source>
        <dbReference type="EMBL" id="RDI69563.1"/>
    </source>
</evidence>
<keyword evidence="5" id="KW-1185">Reference proteome</keyword>
<dbReference type="OrthoDB" id="170249at2157"/>
<dbReference type="InterPro" id="IPR012340">
    <property type="entry name" value="NA-bd_OB-fold"/>
</dbReference>
<feature type="region of interest" description="Disordered" evidence="1">
    <location>
        <begin position="119"/>
        <end position="139"/>
    </location>
</feature>
<dbReference type="RefSeq" id="WP_092539324.1">
    <property type="nucleotide sequence ID" value="NZ_FNKQ01000007.1"/>
</dbReference>
<dbReference type="GO" id="GO:0003677">
    <property type="term" value="F:DNA binding"/>
    <property type="evidence" value="ECO:0007669"/>
    <property type="project" value="UniProtKB-KW"/>
</dbReference>